<dbReference type="AlphaFoldDB" id="A0A0S1SL71"/>
<organism evidence="6 7">
    <name type="scientific">Candidatus Peribacter riflensis</name>
    <dbReference type="NCBI Taxonomy" id="1735162"/>
    <lineage>
        <taxon>Bacteria</taxon>
        <taxon>Candidatus Peregrinibacteriota</taxon>
        <taxon>Candidatus Peribacteria</taxon>
        <taxon>Candidatus Peribacterales</taxon>
        <taxon>Candidatus Peribacteraceae</taxon>
        <taxon>Candidatus Peribacter</taxon>
    </lineage>
</organism>
<keyword evidence="1 4" id="KW-0812">Transmembrane</keyword>
<dbReference type="Proteomes" id="UP000069135">
    <property type="component" value="Chromosome"/>
</dbReference>
<feature type="transmembrane region" description="Helical" evidence="4">
    <location>
        <begin position="82"/>
        <end position="107"/>
    </location>
</feature>
<evidence type="ECO:0000256" key="2">
    <source>
        <dbReference type="ARBA" id="ARBA00022989"/>
    </source>
</evidence>
<dbReference type="STRING" id="1735162.PeribacterB2_0171"/>
<feature type="transmembrane region" description="Helical" evidence="4">
    <location>
        <begin position="338"/>
        <end position="357"/>
    </location>
</feature>
<accession>A0A0S1SM59</accession>
<dbReference type="PROSITE" id="PS50850">
    <property type="entry name" value="MFS"/>
    <property type="match status" value="1"/>
</dbReference>
<feature type="domain" description="Major facilitator superfamily (MFS) profile" evidence="5">
    <location>
        <begin position="14"/>
        <end position="388"/>
    </location>
</feature>
<dbReference type="InterPro" id="IPR020846">
    <property type="entry name" value="MFS_dom"/>
</dbReference>
<evidence type="ECO:0000313" key="7">
    <source>
        <dbReference type="Proteomes" id="UP000069135"/>
    </source>
</evidence>
<feature type="transmembrane region" description="Helical" evidence="4">
    <location>
        <begin position="145"/>
        <end position="165"/>
    </location>
</feature>
<feature type="transmembrane region" description="Helical" evidence="4">
    <location>
        <begin position="300"/>
        <end position="317"/>
    </location>
</feature>
<feature type="transmembrane region" description="Helical" evidence="4">
    <location>
        <begin position="212"/>
        <end position="233"/>
    </location>
</feature>
<dbReference type="KEGG" id="prf:PeribacterA2_0171"/>
<reference evidence="6 7" key="2">
    <citation type="journal article" date="2016" name="PeerJ">
        <title>Analysis of five complete genome sequences for members of the class Peribacteria in the recently recognized Peregrinibacteria bacterial phylum.</title>
        <authorList>
            <person name="Anantharaman K."/>
            <person name="Brown C.T."/>
            <person name="Burstein D."/>
            <person name="Castelle C.J."/>
            <person name="Probst A.J."/>
            <person name="Thomas B.C."/>
            <person name="Williams K.H."/>
            <person name="Banfield J.F."/>
        </authorList>
    </citation>
    <scope>NUCLEOTIDE SEQUENCE [LARGE SCALE GENOMIC DNA]</scope>
    <source>
        <strain evidence="6">RIFOXYD1_FULL_PER-ii_59_16</strain>
    </source>
</reference>
<accession>A0A0S1SR11</accession>
<evidence type="ECO:0000256" key="1">
    <source>
        <dbReference type="ARBA" id="ARBA00022692"/>
    </source>
</evidence>
<feature type="transmembrane region" description="Helical" evidence="4">
    <location>
        <begin position="32"/>
        <end position="54"/>
    </location>
</feature>
<gene>
    <name evidence="6" type="ORF">PeribacterD1_0171</name>
</gene>
<dbReference type="SUPFAM" id="SSF103473">
    <property type="entry name" value="MFS general substrate transporter"/>
    <property type="match status" value="1"/>
</dbReference>
<dbReference type="InterPro" id="IPR036259">
    <property type="entry name" value="MFS_trans_sf"/>
</dbReference>
<dbReference type="Gene3D" id="1.20.1250.20">
    <property type="entry name" value="MFS general substrate transporter like domains"/>
    <property type="match status" value="2"/>
</dbReference>
<feature type="transmembrane region" description="Helical" evidence="4">
    <location>
        <begin position="171"/>
        <end position="191"/>
    </location>
</feature>
<evidence type="ECO:0000256" key="4">
    <source>
        <dbReference type="SAM" id="Phobius"/>
    </source>
</evidence>
<accession>A0A0S1SV35</accession>
<evidence type="ECO:0000259" key="5">
    <source>
        <dbReference type="PROSITE" id="PS50850"/>
    </source>
</evidence>
<feature type="transmembrane region" description="Helical" evidence="4">
    <location>
        <begin position="239"/>
        <end position="264"/>
    </location>
</feature>
<evidence type="ECO:0000313" key="6">
    <source>
        <dbReference type="EMBL" id="ALM12872.1"/>
    </source>
</evidence>
<accession>A0A0S1SL71</accession>
<proteinExistence type="predicted"/>
<dbReference type="InterPro" id="IPR011701">
    <property type="entry name" value="MFS"/>
</dbReference>
<feature type="transmembrane region" description="Helical" evidence="4">
    <location>
        <begin position="363"/>
        <end position="383"/>
    </location>
</feature>
<dbReference type="PANTHER" id="PTHR23518">
    <property type="entry name" value="C-METHYLTRANSFERASE"/>
    <property type="match status" value="1"/>
</dbReference>
<name>A0A0S1SL71_9BACT</name>
<dbReference type="GO" id="GO:0022857">
    <property type="term" value="F:transmembrane transporter activity"/>
    <property type="evidence" value="ECO:0007669"/>
    <property type="project" value="InterPro"/>
</dbReference>
<reference evidence="7" key="1">
    <citation type="submission" date="2015-10" db="EMBL/GenBank/DDBJ databases">
        <title>Analysis of five complete genome sequences for members of the class Peribacteria in the recently recognized Peregrinibacteria bacterial phylum.</title>
        <authorList>
            <person name="Anantharaman K."/>
            <person name="Brown C.T."/>
            <person name="Burstein D."/>
            <person name="Castelle C.J."/>
            <person name="Probst A.J."/>
            <person name="Thomas B.C."/>
            <person name="Williams K.H."/>
            <person name="Banfield J.F."/>
        </authorList>
    </citation>
    <scope>NUCLEOTIDE SEQUENCE [LARGE SCALE GENOMIC DNA]</scope>
</reference>
<dbReference type="PANTHER" id="PTHR23518:SF2">
    <property type="entry name" value="MAJOR FACILITATOR SUPERFAMILY TRANSPORTER"/>
    <property type="match status" value="1"/>
</dbReference>
<protein>
    <submittedName>
        <fullName evidence="6">Major facilitator superfamily transporter</fullName>
    </submittedName>
</protein>
<accession>A0A0S1SJQ7</accession>
<evidence type="ECO:0000256" key="3">
    <source>
        <dbReference type="ARBA" id="ARBA00023136"/>
    </source>
</evidence>
<dbReference type="Pfam" id="PF07690">
    <property type="entry name" value="MFS_1"/>
    <property type="match status" value="1"/>
</dbReference>
<dbReference type="EMBL" id="CP013065">
    <property type="protein sequence ID" value="ALM12872.1"/>
    <property type="molecule type" value="Genomic_DNA"/>
</dbReference>
<keyword evidence="3 4" id="KW-0472">Membrane</keyword>
<feature type="transmembrane region" description="Helical" evidence="4">
    <location>
        <begin position="276"/>
        <end position="294"/>
    </location>
</feature>
<dbReference type="CDD" id="cd17370">
    <property type="entry name" value="MFS_MJ1317_like"/>
    <property type="match status" value="1"/>
</dbReference>
<sequence length="391" mass="42748">MESAQPDSKYVKRTVWTFASASFLHDMGADMIFSIWPMFLTTVLGANMAVVGLIDGLGDAFVSIAQAASGYLSDRLKKRKPFVWLGYFFGGIAKVGYSLAPTWHWVLPFRLLDRSGKMRGAPRDAIVSDLSTVHNRGRHFGTLRMMDNGGAIVGILASIVLVQLIPLRTLMLIAAIPSMLAVLLVLFVYHEQQPDGTKVFRGIHFRDFSPNLRLYTALSALFMLGAFSYSFLLLSAKSLGFSIGTMPVLYLLYTAVAALLSMYFGRLADRIGRKTVLLFSYGCWMGVALLFILFKSPAVVIGAFALYGVHIASLEPVQKALAAELAPKDLVASTLGGYQMIIGLVSFPASFLAGILWDRYGLIAPYLLSLILTALAGFLLLFLKDGSVQRT</sequence>
<keyword evidence="2 4" id="KW-1133">Transmembrane helix</keyword>